<dbReference type="PANTHER" id="PTHR33055:SF3">
    <property type="entry name" value="PUTATIVE TRANSPOSASE FOR IS117-RELATED"/>
    <property type="match status" value="1"/>
</dbReference>
<protein>
    <submittedName>
        <fullName evidence="3">Transposase</fullName>
    </submittedName>
</protein>
<dbReference type="AlphaFoldDB" id="A0A1N7STX8"/>
<evidence type="ECO:0000256" key="1">
    <source>
        <dbReference type="SAM" id="MobiDB-lite"/>
    </source>
</evidence>
<evidence type="ECO:0000259" key="2">
    <source>
        <dbReference type="Pfam" id="PF02371"/>
    </source>
</evidence>
<proteinExistence type="predicted"/>
<dbReference type="GO" id="GO:0004803">
    <property type="term" value="F:transposase activity"/>
    <property type="evidence" value="ECO:0007669"/>
    <property type="project" value="InterPro"/>
</dbReference>
<accession>A0A1N7STX8</accession>
<evidence type="ECO:0000313" key="3">
    <source>
        <dbReference type="EMBL" id="SIT50792.1"/>
    </source>
</evidence>
<gene>
    <name evidence="3" type="ORF">BN2476_940037</name>
</gene>
<dbReference type="EMBL" id="CYGY02000094">
    <property type="protein sequence ID" value="SIT50792.1"/>
    <property type="molecule type" value="Genomic_DNA"/>
</dbReference>
<feature type="domain" description="Transposase IS116/IS110/IS902 C-terminal" evidence="2">
    <location>
        <begin position="84"/>
        <end position="127"/>
    </location>
</feature>
<feature type="region of interest" description="Disordered" evidence="1">
    <location>
        <begin position="132"/>
        <end position="154"/>
    </location>
</feature>
<reference evidence="3" key="1">
    <citation type="submission" date="2016-12" db="EMBL/GenBank/DDBJ databases">
        <authorList>
            <person name="Moulin L."/>
        </authorList>
    </citation>
    <scope>NUCLEOTIDE SEQUENCE [LARGE SCALE GENOMIC DNA]</scope>
    <source>
        <strain evidence="3">STM 7183</strain>
    </source>
</reference>
<name>A0A1N7STX8_9BURK</name>
<sequence>MLQQRLALANQIRGLLLDRGIEIAQGFHALRTTLPALLEDDDSGLTPMLRDLGRMLLDMWNRTEATIDQMNNRITCMSRDSELCRRLQTIAGIGVLLSTAIVSAVGDASAFRRARDLAAWVGLVPQHAYHRRQATSAGHHQARERLSATPLRAG</sequence>
<dbReference type="GO" id="GO:0006313">
    <property type="term" value="P:DNA transposition"/>
    <property type="evidence" value="ECO:0007669"/>
    <property type="project" value="InterPro"/>
</dbReference>
<comment type="caution">
    <text evidence="3">The sequence shown here is derived from an EMBL/GenBank/DDBJ whole genome shotgun (WGS) entry which is preliminary data.</text>
</comment>
<dbReference type="GO" id="GO:0003677">
    <property type="term" value="F:DNA binding"/>
    <property type="evidence" value="ECO:0007669"/>
    <property type="project" value="InterPro"/>
</dbReference>
<dbReference type="InterPro" id="IPR047650">
    <property type="entry name" value="Transpos_IS110"/>
</dbReference>
<keyword evidence="4" id="KW-1185">Reference proteome</keyword>
<dbReference type="Proteomes" id="UP000195569">
    <property type="component" value="Unassembled WGS sequence"/>
</dbReference>
<evidence type="ECO:0000313" key="4">
    <source>
        <dbReference type="Proteomes" id="UP000195569"/>
    </source>
</evidence>
<dbReference type="Pfam" id="PF02371">
    <property type="entry name" value="Transposase_20"/>
    <property type="match status" value="1"/>
</dbReference>
<dbReference type="InterPro" id="IPR003346">
    <property type="entry name" value="Transposase_20"/>
</dbReference>
<dbReference type="OrthoDB" id="5289737at2"/>
<organism evidence="3 4">
    <name type="scientific">Paraburkholderia piptadeniae</name>
    <dbReference type="NCBI Taxonomy" id="1701573"/>
    <lineage>
        <taxon>Bacteria</taxon>
        <taxon>Pseudomonadati</taxon>
        <taxon>Pseudomonadota</taxon>
        <taxon>Betaproteobacteria</taxon>
        <taxon>Burkholderiales</taxon>
        <taxon>Burkholderiaceae</taxon>
        <taxon>Paraburkholderia</taxon>
    </lineage>
</organism>
<dbReference type="PANTHER" id="PTHR33055">
    <property type="entry name" value="TRANSPOSASE FOR INSERTION SEQUENCE ELEMENT IS1111A"/>
    <property type="match status" value="1"/>
</dbReference>